<evidence type="ECO:0000313" key="4">
    <source>
        <dbReference type="Proteomes" id="UP000244005"/>
    </source>
</evidence>
<reference evidence="4" key="1">
    <citation type="journal article" date="2017" name="Cell">
        <title>Insights into land plant evolution garnered from the Marchantia polymorpha genome.</title>
        <authorList>
            <person name="Bowman J.L."/>
            <person name="Kohchi T."/>
            <person name="Yamato K.T."/>
            <person name="Jenkins J."/>
            <person name="Shu S."/>
            <person name="Ishizaki K."/>
            <person name="Yamaoka S."/>
            <person name="Nishihama R."/>
            <person name="Nakamura Y."/>
            <person name="Berger F."/>
            <person name="Adam C."/>
            <person name="Aki S.S."/>
            <person name="Althoff F."/>
            <person name="Araki T."/>
            <person name="Arteaga-Vazquez M.A."/>
            <person name="Balasubrmanian S."/>
            <person name="Barry K."/>
            <person name="Bauer D."/>
            <person name="Boehm C.R."/>
            <person name="Briginshaw L."/>
            <person name="Caballero-Perez J."/>
            <person name="Catarino B."/>
            <person name="Chen F."/>
            <person name="Chiyoda S."/>
            <person name="Chovatia M."/>
            <person name="Davies K.M."/>
            <person name="Delmans M."/>
            <person name="Demura T."/>
            <person name="Dierschke T."/>
            <person name="Dolan L."/>
            <person name="Dorantes-Acosta A.E."/>
            <person name="Eklund D.M."/>
            <person name="Florent S.N."/>
            <person name="Flores-Sandoval E."/>
            <person name="Fujiyama A."/>
            <person name="Fukuzawa H."/>
            <person name="Galik B."/>
            <person name="Grimanelli D."/>
            <person name="Grimwood J."/>
            <person name="Grossniklaus U."/>
            <person name="Hamada T."/>
            <person name="Haseloff J."/>
            <person name="Hetherington A.J."/>
            <person name="Higo A."/>
            <person name="Hirakawa Y."/>
            <person name="Hundley H.N."/>
            <person name="Ikeda Y."/>
            <person name="Inoue K."/>
            <person name="Inoue S.I."/>
            <person name="Ishida S."/>
            <person name="Jia Q."/>
            <person name="Kakita M."/>
            <person name="Kanazawa T."/>
            <person name="Kawai Y."/>
            <person name="Kawashima T."/>
            <person name="Kennedy M."/>
            <person name="Kinose K."/>
            <person name="Kinoshita T."/>
            <person name="Kohara Y."/>
            <person name="Koide E."/>
            <person name="Komatsu K."/>
            <person name="Kopischke S."/>
            <person name="Kubo M."/>
            <person name="Kyozuka J."/>
            <person name="Lagercrantz U."/>
            <person name="Lin S.S."/>
            <person name="Lindquist E."/>
            <person name="Lipzen A.M."/>
            <person name="Lu C.W."/>
            <person name="De Luna E."/>
            <person name="Martienssen R.A."/>
            <person name="Minamino N."/>
            <person name="Mizutani M."/>
            <person name="Mizutani M."/>
            <person name="Mochizuki N."/>
            <person name="Monte I."/>
            <person name="Mosher R."/>
            <person name="Nagasaki H."/>
            <person name="Nakagami H."/>
            <person name="Naramoto S."/>
            <person name="Nishitani K."/>
            <person name="Ohtani M."/>
            <person name="Okamoto T."/>
            <person name="Okumura M."/>
            <person name="Phillips J."/>
            <person name="Pollak B."/>
            <person name="Reinders A."/>
            <person name="Rovekamp M."/>
            <person name="Sano R."/>
            <person name="Sawa S."/>
            <person name="Schmid M.W."/>
            <person name="Shirakawa M."/>
            <person name="Solano R."/>
            <person name="Spunde A."/>
            <person name="Suetsugu N."/>
            <person name="Sugano S."/>
            <person name="Sugiyama A."/>
            <person name="Sun R."/>
            <person name="Suzuki Y."/>
            <person name="Takenaka M."/>
            <person name="Takezawa D."/>
            <person name="Tomogane H."/>
            <person name="Tsuzuki M."/>
            <person name="Ueda T."/>
            <person name="Umeda M."/>
            <person name="Ward J.M."/>
            <person name="Watanabe Y."/>
            <person name="Yazaki K."/>
            <person name="Yokoyama R."/>
            <person name="Yoshitake Y."/>
            <person name="Yotsui I."/>
            <person name="Zachgo S."/>
            <person name="Schmutz J."/>
        </authorList>
    </citation>
    <scope>NUCLEOTIDE SEQUENCE [LARGE SCALE GENOMIC DNA]</scope>
    <source>
        <strain evidence="4">Tak-1</strain>
    </source>
</reference>
<protein>
    <recommendedName>
        <fullName evidence="2">DUF7866 domain-containing protein</fullName>
    </recommendedName>
</protein>
<dbReference type="Gramene" id="Mp1g05430.1">
    <property type="protein sequence ID" value="Mp1g05430.1.cds"/>
    <property type="gene ID" value="Mp1g05430"/>
</dbReference>
<accession>A0A2R6XQK2</accession>
<keyword evidence="4" id="KW-1185">Reference proteome</keyword>
<dbReference type="InterPro" id="IPR057188">
    <property type="entry name" value="DUF7866"/>
</dbReference>
<dbReference type="Proteomes" id="UP000244005">
    <property type="component" value="Unassembled WGS sequence"/>
</dbReference>
<keyword evidence="1" id="KW-0732">Signal</keyword>
<dbReference type="Pfam" id="PF25268">
    <property type="entry name" value="DUF7866"/>
    <property type="match status" value="1"/>
</dbReference>
<dbReference type="PANTHER" id="PTHR33786:SF2">
    <property type="entry name" value="UBIQUITIN CARBOXYL-TERMINAL HYDROLASE"/>
    <property type="match status" value="1"/>
</dbReference>
<evidence type="ECO:0000313" key="3">
    <source>
        <dbReference type="EMBL" id="PTQ48397.1"/>
    </source>
</evidence>
<dbReference type="EMBL" id="KZ772677">
    <property type="protein sequence ID" value="PTQ48397.1"/>
    <property type="molecule type" value="Genomic_DNA"/>
</dbReference>
<name>A0A2R6XQK2_MARPO</name>
<dbReference type="OMA" id="IACNCKE"/>
<proteinExistence type="predicted"/>
<dbReference type="OrthoDB" id="1871192at2759"/>
<organism evidence="3 4">
    <name type="scientific">Marchantia polymorpha</name>
    <name type="common">Common liverwort</name>
    <name type="synonym">Marchantia aquatica</name>
    <dbReference type="NCBI Taxonomy" id="3197"/>
    <lineage>
        <taxon>Eukaryota</taxon>
        <taxon>Viridiplantae</taxon>
        <taxon>Streptophyta</taxon>
        <taxon>Embryophyta</taxon>
        <taxon>Marchantiophyta</taxon>
        <taxon>Marchantiopsida</taxon>
        <taxon>Marchantiidae</taxon>
        <taxon>Marchantiales</taxon>
        <taxon>Marchantiaceae</taxon>
        <taxon>Marchantia</taxon>
    </lineage>
</organism>
<evidence type="ECO:0000256" key="1">
    <source>
        <dbReference type="SAM" id="SignalP"/>
    </source>
</evidence>
<gene>
    <name evidence="3" type="ORF">MARPO_0005s0064</name>
</gene>
<feature type="domain" description="DUF7866" evidence="2">
    <location>
        <begin position="80"/>
        <end position="130"/>
    </location>
</feature>
<dbReference type="AlphaFoldDB" id="A0A2R6XQK2"/>
<sequence>MAQRRLIIFWCILLCFIFTCQLVLGIELRHSEEDDKLDSSVSPVDEKNFYHTDDGNMIEMFPEPEFHLRFANSTRRKLGEFLGCAFCKCCDAAKTFCKAGLPCCYSINCNVQPFGFCKFVPIACNCKECGI</sequence>
<feature type="chain" id="PRO_5015325675" description="DUF7866 domain-containing protein" evidence="1">
    <location>
        <begin position="26"/>
        <end position="131"/>
    </location>
</feature>
<feature type="signal peptide" evidence="1">
    <location>
        <begin position="1"/>
        <end position="25"/>
    </location>
</feature>
<dbReference type="PANTHER" id="PTHR33786">
    <property type="entry name" value="UBIQUITIN CARBOXYL-TERMINAL HYDROLASE"/>
    <property type="match status" value="1"/>
</dbReference>
<evidence type="ECO:0000259" key="2">
    <source>
        <dbReference type="Pfam" id="PF25268"/>
    </source>
</evidence>